<name>A0A178IMN2_9BACT</name>
<feature type="region of interest" description="Disordered" evidence="2">
    <location>
        <begin position="166"/>
        <end position="185"/>
    </location>
</feature>
<protein>
    <recommendedName>
        <fullName evidence="5">Glycosyl transferase family 1 domain-containing protein</fullName>
    </recommendedName>
</protein>
<dbReference type="GO" id="GO:0016757">
    <property type="term" value="F:glycosyltransferase activity"/>
    <property type="evidence" value="ECO:0007669"/>
    <property type="project" value="TreeGrafter"/>
</dbReference>
<comment type="caution">
    <text evidence="3">The sequence shown here is derived from an EMBL/GenBank/DDBJ whole genome shotgun (WGS) entry which is preliminary data.</text>
</comment>
<dbReference type="OrthoDB" id="186663at2"/>
<evidence type="ECO:0008006" key="5">
    <source>
        <dbReference type="Google" id="ProtNLM"/>
    </source>
</evidence>
<dbReference type="Gene3D" id="3.40.50.2000">
    <property type="entry name" value="Glycogen Phosphorylase B"/>
    <property type="match status" value="1"/>
</dbReference>
<dbReference type="RefSeq" id="WP_068769060.1">
    <property type="nucleotide sequence ID" value="NZ_CP109796.1"/>
</dbReference>
<dbReference type="EMBL" id="LRRQ01000039">
    <property type="protein sequence ID" value="OAM91162.1"/>
    <property type="molecule type" value="Genomic_DNA"/>
</dbReference>
<dbReference type="Pfam" id="PF13692">
    <property type="entry name" value="Glyco_trans_1_4"/>
    <property type="match status" value="1"/>
</dbReference>
<organism evidence="3 4">
    <name type="scientific">Termitidicoccus mucosus</name>
    <dbReference type="NCBI Taxonomy" id="1184151"/>
    <lineage>
        <taxon>Bacteria</taxon>
        <taxon>Pseudomonadati</taxon>
        <taxon>Verrucomicrobiota</taxon>
        <taxon>Opitutia</taxon>
        <taxon>Opitutales</taxon>
        <taxon>Opitutaceae</taxon>
        <taxon>Termitidicoccus</taxon>
    </lineage>
</organism>
<accession>A0A178IMN2</accession>
<dbReference type="Proteomes" id="UP000078486">
    <property type="component" value="Unassembled WGS sequence"/>
</dbReference>
<gene>
    <name evidence="3" type="ORF">AW736_04615</name>
</gene>
<dbReference type="STRING" id="1184151.AW736_04615"/>
<evidence type="ECO:0000256" key="1">
    <source>
        <dbReference type="ARBA" id="ARBA00022679"/>
    </source>
</evidence>
<keyword evidence="1" id="KW-0808">Transferase</keyword>
<evidence type="ECO:0000313" key="4">
    <source>
        <dbReference type="Proteomes" id="UP000078486"/>
    </source>
</evidence>
<dbReference type="SUPFAM" id="SSF53756">
    <property type="entry name" value="UDP-Glycosyltransferase/glycogen phosphorylase"/>
    <property type="match status" value="1"/>
</dbReference>
<dbReference type="PANTHER" id="PTHR46401">
    <property type="entry name" value="GLYCOSYLTRANSFERASE WBBK-RELATED"/>
    <property type="match status" value="1"/>
</dbReference>
<evidence type="ECO:0000313" key="3">
    <source>
        <dbReference type="EMBL" id="OAM91162.1"/>
    </source>
</evidence>
<proteinExistence type="predicted"/>
<dbReference type="AlphaFoldDB" id="A0A178IMN2"/>
<keyword evidence="4" id="KW-1185">Reference proteome</keyword>
<sequence>MIFFDVTKSGKSAHHSGIMRVSRRLLAELGAEARPVVWRSGRWRRPGWRGPAAEIAASDWLLTAELFCEEERPGFARFMSARPCRLAAVFHDAIPLKHPAITWPQSVARHPAYMTMLADLDRVLAVSEWSRNELTAFWQWQGRPARAEVHTITLGADFLPGAVASPPPATRQGAQPRETIVPPGGGDATEPARLLCVGILEPRKNQAFLLDVCAGLWDAGLAFELHIAGRVNPHFGGEIERKLLAMQKAYPGIKYHRAPDDAGLLGLFRSARAAVFPTIAEGCGLPPMEALRLGVPCVCSDLPVLREHTVGGGCIAAAPGDRDAWSAALRRILTDDAWHAELCAQAANRKLPGWADTAAQVRAILRG</sequence>
<reference evidence="3 4" key="1">
    <citation type="submission" date="2016-01" db="EMBL/GenBank/DDBJ databases">
        <title>High potential of lignocellulose degradation of a new Verrucomicrobia species.</title>
        <authorList>
            <person name="Wang Y."/>
            <person name="Shi Y."/>
            <person name="Qiu Z."/>
            <person name="Liu S."/>
            <person name="Yang H."/>
        </authorList>
    </citation>
    <scope>NUCLEOTIDE SEQUENCE [LARGE SCALE GENOMIC DNA]</scope>
    <source>
        <strain evidence="3 4">TSB47</strain>
    </source>
</reference>
<dbReference type="PANTHER" id="PTHR46401:SF2">
    <property type="entry name" value="GLYCOSYLTRANSFERASE WBBK-RELATED"/>
    <property type="match status" value="1"/>
</dbReference>
<evidence type="ECO:0000256" key="2">
    <source>
        <dbReference type="SAM" id="MobiDB-lite"/>
    </source>
</evidence>